<dbReference type="Gene3D" id="1.10.260.40">
    <property type="entry name" value="lambda repressor-like DNA-binding domains"/>
    <property type="match status" value="1"/>
</dbReference>
<dbReference type="Proteomes" id="UP000003438">
    <property type="component" value="Unassembled WGS sequence"/>
</dbReference>
<accession>D1PMK0</accession>
<name>D1PMK0_9FIRM</name>
<comment type="caution">
    <text evidence="1">The sequence shown here is derived from an EMBL/GenBank/DDBJ whole genome shotgun (WGS) entry which is preliminary data.</text>
</comment>
<dbReference type="eggNOG" id="COG1396">
    <property type="taxonomic scope" value="Bacteria"/>
</dbReference>
<dbReference type="GO" id="GO:0003677">
    <property type="term" value="F:DNA binding"/>
    <property type="evidence" value="ECO:0007669"/>
    <property type="project" value="InterPro"/>
</dbReference>
<protein>
    <submittedName>
        <fullName evidence="1">Uncharacterized protein</fullName>
    </submittedName>
</protein>
<dbReference type="STRING" id="411471.SUBVAR_05560"/>
<dbReference type="InterPro" id="IPR001387">
    <property type="entry name" value="Cro/C1-type_HTH"/>
</dbReference>
<keyword evidence="2" id="KW-1185">Reference proteome</keyword>
<sequence length="178" mass="21249">MTQKALGEALELKGDCQARIAQYEMGFRTPKRDVLEKMAQVLDVCIYALDTEPEGFFTQLIELLFWADTEDPHLMSLSTAHPDGEPYNSIQAFKIEYSDNDNWLLHDPTMLWFQNTFMDDYLKEWEVRKRELREKTITLEEYTEWKLQWPYSCNGCGKYKTQKQWRVLRKDTSNKENR</sequence>
<gene>
    <name evidence="1" type="ORF">SUBVAR_05560</name>
</gene>
<organism evidence="1 2">
    <name type="scientific">Subdoligranulum variabile DSM 15176</name>
    <dbReference type="NCBI Taxonomy" id="411471"/>
    <lineage>
        <taxon>Bacteria</taxon>
        <taxon>Bacillati</taxon>
        <taxon>Bacillota</taxon>
        <taxon>Clostridia</taxon>
        <taxon>Eubacteriales</taxon>
        <taxon>Oscillospiraceae</taxon>
        <taxon>Subdoligranulum</taxon>
    </lineage>
</organism>
<proteinExistence type="predicted"/>
<dbReference type="CDD" id="cd00093">
    <property type="entry name" value="HTH_XRE"/>
    <property type="match status" value="1"/>
</dbReference>
<evidence type="ECO:0000313" key="1">
    <source>
        <dbReference type="EMBL" id="EFB75785.1"/>
    </source>
</evidence>
<dbReference type="EMBL" id="ACBY02000023">
    <property type="protein sequence ID" value="EFB75785.1"/>
    <property type="molecule type" value="Genomic_DNA"/>
</dbReference>
<reference evidence="1" key="1">
    <citation type="submission" date="2009-12" db="EMBL/GenBank/DDBJ databases">
        <authorList>
            <person name="Weinstock G."/>
            <person name="Sodergren E."/>
            <person name="Clifton S."/>
            <person name="Fulton L."/>
            <person name="Fulton B."/>
            <person name="Courtney L."/>
            <person name="Fronick C."/>
            <person name="Harrison M."/>
            <person name="Strong C."/>
            <person name="Farmer C."/>
            <person name="Delahaunty K."/>
            <person name="Markovic C."/>
            <person name="Hall O."/>
            <person name="Minx P."/>
            <person name="Tomlinson C."/>
            <person name="Mitreva M."/>
            <person name="Nelson J."/>
            <person name="Hou S."/>
            <person name="Wollam A."/>
            <person name="Pepin K.H."/>
            <person name="Johnson M."/>
            <person name="Bhonagiri V."/>
            <person name="Nash W.E."/>
            <person name="Warren W."/>
            <person name="Chinwalla A."/>
            <person name="Mardis E.R."/>
            <person name="Wilson R.K."/>
        </authorList>
    </citation>
    <scope>NUCLEOTIDE SEQUENCE [LARGE SCALE GENOMIC DNA]</scope>
    <source>
        <strain evidence="1">DSM 15176</strain>
    </source>
</reference>
<evidence type="ECO:0000313" key="2">
    <source>
        <dbReference type="Proteomes" id="UP000003438"/>
    </source>
</evidence>
<dbReference type="HOGENOM" id="CLU_121342_1_1_9"/>
<dbReference type="AlphaFoldDB" id="D1PMK0"/>
<dbReference type="InterPro" id="IPR010982">
    <property type="entry name" value="Lambda_DNA-bd_dom_sf"/>
</dbReference>